<proteinExistence type="predicted"/>
<reference evidence="5" key="2">
    <citation type="submission" date="2020-09" db="EMBL/GenBank/DDBJ databases">
        <authorList>
            <person name="Luo X."/>
        </authorList>
    </citation>
    <scope>NUCLEOTIDE SEQUENCE</scope>
    <source>
        <strain evidence="5">TRM S81-3</strain>
    </source>
</reference>
<keyword evidence="6" id="KW-1185">Reference proteome</keyword>
<dbReference type="GO" id="GO:0004312">
    <property type="term" value="F:fatty acid synthase activity"/>
    <property type="evidence" value="ECO:0007669"/>
    <property type="project" value="TreeGrafter"/>
</dbReference>
<dbReference type="InterPro" id="IPR049552">
    <property type="entry name" value="PKS_DH_N"/>
</dbReference>
<dbReference type="InterPro" id="IPR050091">
    <property type="entry name" value="PKS_NRPS_Biosynth_Enz"/>
</dbReference>
<feature type="domain" description="PKS/mFAS DH" evidence="4">
    <location>
        <begin position="77"/>
        <end position="289"/>
    </location>
</feature>
<protein>
    <submittedName>
        <fullName evidence="5">Polyketide synthase dehydratase domain-containing protein</fullName>
    </submittedName>
</protein>
<evidence type="ECO:0000256" key="1">
    <source>
        <dbReference type="ARBA" id="ARBA00022679"/>
    </source>
</evidence>
<evidence type="ECO:0000256" key="2">
    <source>
        <dbReference type="ARBA" id="ARBA00023268"/>
    </source>
</evidence>
<feature type="active site" description="Proton donor; for dehydratase activity" evidence="3">
    <location>
        <position position="282"/>
    </location>
</feature>
<dbReference type="InterPro" id="IPR049900">
    <property type="entry name" value="PKS_mFAS_DH"/>
</dbReference>
<evidence type="ECO:0000259" key="4">
    <source>
        <dbReference type="PROSITE" id="PS52019"/>
    </source>
</evidence>
<dbReference type="Pfam" id="PF14765">
    <property type="entry name" value="PS-DH"/>
    <property type="match status" value="1"/>
</dbReference>
<dbReference type="InterPro" id="IPR020807">
    <property type="entry name" value="PKS_DH"/>
</dbReference>
<organism evidence="5 6">
    <name type="scientific">Streptomyces griseicoloratus</name>
    <dbReference type="NCBI Taxonomy" id="2752516"/>
    <lineage>
        <taxon>Bacteria</taxon>
        <taxon>Bacillati</taxon>
        <taxon>Actinomycetota</taxon>
        <taxon>Actinomycetes</taxon>
        <taxon>Kitasatosporales</taxon>
        <taxon>Streptomycetaceae</taxon>
        <taxon>Streptomyces</taxon>
    </lineage>
</organism>
<dbReference type="InterPro" id="IPR049551">
    <property type="entry name" value="PKS_DH_C"/>
</dbReference>
<dbReference type="Gene3D" id="3.30.70.3290">
    <property type="match status" value="1"/>
</dbReference>
<dbReference type="Gene3D" id="3.10.129.110">
    <property type="entry name" value="Polyketide synthase dehydratase"/>
    <property type="match status" value="1"/>
</dbReference>
<dbReference type="Pfam" id="PF21089">
    <property type="entry name" value="PKS_DH_N"/>
    <property type="match status" value="1"/>
</dbReference>
<feature type="region of interest" description="N-terminal hotdog fold" evidence="3">
    <location>
        <begin position="77"/>
        <end position="207"/>
    </location>
</feature>
<dbReference type="AlphaFoldDB" id="A0A926QNG1"/>
<dbReference type="PANTHER" id="PTHR43775:SF51">
    <property type="entry name" value="INACTIVE PHENOLPHTHIOCEROL SYNTHESIS POLYKETIDE SYNTHASE TYPE I PKS1-RELATED"/>
    <property type="match status" value="1"/>
</dbReference>
<feature type="non-terminal residue" evidence="5">
    <location>
        <position position="1"/>
    </location>
</feature>
<evidence type="ECO:0000256" key="3">
    <source>
        <dbReference type="PROSITE-ProRule" id="PRU01363"/>
    </source>
</evidence>
<feature type="region of interest" description="C-terminal hotdog fold" evidence="3">
    <location>
        <begin position="220"/>
        <end position="289"/>
    </location>
</feature>
<keyword evidence="1" id="KW-0808">Transferase</keyword>
<comment type="caution">
    <text evidence="5">The sequence shown here is derived from an EMBL/GenBank/DDBJ whole genome shotgun (WGS) entry which is preliminary data.</text>
</comment>
<reference evidence="5" key="1">
    <citation type="submission" date="2020-09" db="EMBL/GenBank/DDBJ databases">
        <title>Streptomyces grisecoloratus sp. nov., isolated from cotton soil.</title>
        <authorList>
            <person name="Xing L."/>
        </authorList>
    </citation>
    <scope>NUCLEOTIDE SEQUENCE</scope>
    <source>
        <strain evidence="5">TRM S81-3</strain>
    </source>
</reference>
<dbReference type="PANTHER" id="PTHR43775">
    <property type="entry name" value="FATTY ACID SYNTHASE"/>
    <property type="match status" value="1"/>
</dbReference>
<dbReference type="Proteomes" id="UP000621210">
    <property type="component" value="Unassembled WGS sequence"/>
</dbReference>
<evidence type="ECO:0000313" key="6">
    <source>
        <dbReference type="Proteomes" id="UP000621210"/>
    </source>
</evidence>
<dbReference type="SMART" id="SM00826">
    <property type="entry name" value="PKS_DH"/>
    <property type="match status" value="1"/>
</dbReference>
<dbReference type="PROSITE" id="PS52019">
    <property type="entry name" value="PKS_MFAS_DH"/>
    <property type="match status" value="1"/>
</dbReference>
<gene>
    <name evidence="5" type="ORF">H0H10_00285</name>
</gene>
<dbReference type="EMBL" id="JACVQF010000020">
    <property type="protein sequence ID" value="MBD0417641.1"/>
    <property type="molecule type" value="Genomic_DNA"/>
</dbReference>
<keyword evidence="2" id="KW-0511">Multifunctional enzyme</keyword>
<dbReference type="GO" id="GO:0006633">
    <property type="term" value="P:fatty acid biosynthetic process"/>
    <property type="evidence" value="ECO:0007669"/>
    <property type="project" value="TreeGrafter"/>
</dbReference>
<feature type="active site" description="Proton acceptor; for dehydratase activity" evidence="3">
    <location>
        <position position="109"/>
    </location>
</feature>
<dbReference type="InterPro" id="IPR042104">
    <property type="entry name" value="PKS_dehydratase_sf"/>
</dbReference>
<sequence length="289" mass="30613">HATPTLRTGRPEPRTLLTAVGGFFARGGRVDWQRLFGGSWGEPVDLPTYAFRRDRYWLDATEAAADASGFGLHATDHPILGATVELADGDHTLFTSRLSLATHPWLADHAVAGTTLLPGTGFVDLAVRAGEQLGCPRLEELTLSAPLVLPEQGGVQVQVVVRDADGTPGDGHRAIEVYSRREGDAGGDAGPWTLHAKGALAPAAAEDPGTALVAWPPAGATEVGLTDVYQRLAGQDYAYGAVFRGLRRVWRGADGELFAEVSLPEEVRGDAGRFLLHPALLDAALHPLL</sequence>
<feature type="non-terminal residue" evidence="5">
    <location>
        <position position="289"/>
    </location>
</feature>
<name>A0A926QNG1_9ACTN</name>
<evidence type="ECO:0000313" key="5">
    <source>
        <dbReference type="EMBL" id="MBD0417641.1"/>
    </source>
</evidence>
<accession>A0A926QNG1</accession>